<gene>
    <name evidence="3" type="ORF">FMOSSE_LOCUS16601</name>
</gene>
<dbReference type="GO" id="GO:0003723">
    <property type="term" value="F:RNA binding"/>
    <property type="evidence" value="ECO:0007669"/>
    <property type="project" value="UniProtKB-UniRule"/>
</dbReference>
<evidence type="ECO:0000256" key="1">
    <source>
        <dbReference type="PROSITE-ProRule" id="PRU00176"/>
    </source>
</evidence>
<sequence>YIPRDYYTREPRGFAYIEYYDERDCDEAYRHGTVILHGRELTVEFARGSRKTPREMRDILRLDEEDMEYRKILTDL</sequence>
<organism evidence="3 4">
    <name type="scientific">Funneliformis mosseae</name>
    <name type="common">Endomycorrhizal fungus</name>
    <name type="synonym">Glomus mosseae</name>
    <dbReference type="NCBI Taxonomy" id="27381"/>
    <lineage>
        <taxon>Eukaryota</taxon>
        <taxon>Fungi</taxon>
        <taxon>Fungi incertae sedis</taxon>
        <taxon>Mucoromycota</taxon>
        <taxon>Glomeromycotina</taxon>
        <taxon>Glomeromycetes</taxon>
        <taxon>Glomerales</taxon>
        <taxon>Glomeraceae</taxon>
        <taxon>Funneliformis</taxon>
    </lineage>
</organism>
<dbReference type="InterPro" id="IPR035979">
    <property type="entry name" value="RBD_domain_sf"/>
</dbReference>
<dbReference type="EMBL" id="CAJVPP010024653">
    <property type="protein sequence ID" value="CAG8750014.1"/>
    <property type="molecule type" value="Genomic_DNA"/>
</dbReference>
<keyword evidence="4" id="KW-1185">Reference proteome</keyword>
<feature type="non-terminal residue" evidence="3">
    <location>
        <position position="1"/>
    </location>
</feature>
<reference evidence="3" key="1">
    <citation type="submission" date="2021-06" db="EMBL/GenBank/DDBJ databases">
        <authorList>
            <person name="Kallberg Y."/>
            <person name="Tangrot J."/>
            <person name="Rosling A."/>
        </authorList>
    </citation>
    <scope>NUCLEOTIDE SEQUENCE</scope>
    <source>
        <strain evidence="3">87-6 pot B 2015</strain>
    </source>
</reference>
<feature type="domain" description="RRM" evidence="2">
    <location>
        <begin position="1"/>
        <end position="48"/>
    </location>
</feature>
<keyword evidence="1" id="KW-0694">RNA-binding</keyword>
<dbReference type="PANTHER" id="PTHR23147">
    <property type="entry name" value="SERINE/ARGININE RICH SPLICING FACTOR"/>
    <property type="match status" value="1"/>
</dbReference>
<dbReference type="InterPro" id="IPR012677">
    <property type="entry name" value="Nucleotide-bd_a/b_plait_sf"/>
</dbReference>
<dbReference type="SUPFAM" id="SSF54928">
    <property type="entry name" value="RNA-binding domain, RBD"/>
    <property type="match status" value="1"/>
</dbReference>
<evidence type="ECO:0000313" key="3">
    <source>
        <dbReference type="EMBL" id="CAG8750014.1"/>
    </source>
</evidence>
<name>A0A9N9IU72_FUNMO</name>
<comment type="caution">
    <text evidence="3">The sequence shown here is derived from an EMBL/GenBank/DDBJ whole genome shotgun (WGS) entry which is preliminary data.</text>
</comment>
<dbReference type="Gene3D" id="3.30.70.330">
    <property type="match status" value="1"/>
</dbReference>
<proteinExistence type="predicted"/>
<feature type="non-terminal residue" evidence="3">
    <location>
        <position position="76"/>
    </location>
</feature>
<dbReference type="InterPro" id="IPR050907">
    <property type="entry name" value="SRSF"/>
</dbReference>
<dbReference type="InterPro" id="IPR000504">
    <property type="entry name" value="RRM_dom"/>
</dbReference>
<accession>A0A9N9IU72</accession>
<protein>
    <submittedName>
        <fullName evidence="3">10653_t:CDS:1</fullName>
    </submittedName>
</protein>
<evidence type="ECO:0000313" key="4">
    <source>
        <dbReference type="Proteomes" id="UP000789375"/>
    </source>
</evidence>
<evidence type="ECO:0000259" key="2">
    <source>
        <dbReference type="PROSITE" id="PS50102"/>
    </source>
</evidence>
<dbReference type="AlphaFoldDB" id="A0A9N9IU72"/>
<dbReference type="Proteomes" id="UP000789375">
    <property type="component" value="Unassembled WGS sequence"/>
</dbReference>
<dbReference type="PROSITE" id="PS50102">
    <property type="entry name" value="RRM"/>
    <property type="match status" value="1"/>
</dbReference>